<gene>
    <name evidence="2" type="ORF">SORBI_3002G220900</name>
</gene>
<protein>
    <submittedName>
        <fullName evidence="2">Uncharacterized protein</fullName>
    </submittedName>
</protein>
<organism evidence="2 3">
    <name type="scientific">Sorghum bicolor</name>
    <name type="common">Sorghum</name>
    <name type="synonym">Sorghum vulgare</name>
    <dbReference type="NCBI Taxonomy" id="4558"/>
    <lineage>
        <taxon>Eukaryota</taxon>
        <taxon>Viridiplantae</taxon>
        <taxon>Streptophyta</taxon>
        <taxon>Embryophyta</taxon>
        <taxon>Tracheophyta</taxon>
        <taxon>Spermatophyta</taxon>
        <taxon>Magnoliopsida</taxon>
        <taxon>Liliopsida</taxon>
        <taxon>Poales</taxon>
        <taxon>Poaceae</taxon>
        <taxon>PACMAD clade</taxon>
        <taxon>Panicoideae</taxon>
        <taxon>Andropogonodae</taxon>
        <taxon>Andropogoneae</taxon>
        <taxon>Sorghinae</taxon>
        <taxon>Sorghum</taxon>
    </lineage>
</organism>
<dbReference type="PANTHER" id="PTHR37203">
    <property type="match status" value="1"/>
</dbReference>
<reference evidence="3" key="2">
    <citation type="journal article" date="2018" name="Plant J.">
        <title>The Sorghum bicolor reference genome: improved assembly, gene annotations, a transcriptome atlas, and signatures of genome organization.</title>
        <authorList>
            <person name="McCormick R.F."/>
            <person name="Truong S.K."/>
            <person name="Sreedasyam A."/>
            <person name="Jenkins J."/>
            <person name="Shu S."/>
            <person name="Sims D."/>
            <person name="Kennedy M."/>
            <person name="Amirebrahimi M."/>
            <person name="Weers B.D."/>
            <person name="McKinley B."/>
            <person name="Mattison A."/>
            <person name="Morishige D.T."/>
            <person name="Grimwood J."/>
            <person name="Schmutz J."/>
            <person name="Mullet J.E."/>
        </authorList>
    </citation>
    <scope>NUCLEOTIDE SEQUENCE [LARGE SCALE GENOMIC DNA]</scope>
    <source>
        <strain evidence="3">cv. BTx623</strain>
    </source>
</reference>
<feature type="compositionally biased region" description="Polar residues" evidence="1">
    <location>
        <begin position="57"/>
        <end position="66"/>
    </location>
</feature>
<dbReference type="PANTHER" id="PTHR37203:SF3">
    <property type="entry name" value="SLR0975 PROTEIN"/>
    <property type="match status" value="1"/>
</dbReference>
<evidence type="ECO:0000256" key="1">
    <source>
        <dbReference type="SAM" id="MobiDB-lite"/>
    </source>
</evidence>
<dbReference type="EMBL" id="CM000761">
    <property type="protein sequence ID" value="KXG35742.1"/>
    <property type="molecule type" value="Genomic_DNA"/>
</dbReference>
<accession>A0A1B6QCU9</accession>
<feature type="region of interest" description="Disordered" evidence="1">
    <location>
        <begin position="55"/>
        <end position="78"/>
    </location>
</feature>
<dbReference type="OMA" id="HFATYQV"/>
<feature type="region of interest" description="Disordered" evidence="1">
    <location>
        <begin position="1"/>
        <end position="31"/>
    </location>
</feature>
<proteinExistence type="predicted"/>
<dbReference type="InParanoid" id="A0A1B6QCU9"/>
<feature type="compositionally biased region" description="Basic residues" evidence="1">
    <location>
        <begin position="7"/>
        <end position="16"/>
    </location>
</feature>
<dbReference type="AlphaFoldDB" id="A0A1B6QCU9"/>
<dbReference type="Gramene" id="KXG35742">
    <property type="protein sequence ID" value="KXG35742"/>
    <property type="gene ID" value="SORBI_3002G220900"/>
</dbReference>
<sequence>MPYPVHGHGRSTKSRRGLAGLGSGERRSLPRPMAAIVAPKPLPFLTFLTTRLPARRSTQTSCSSSAGRRGPAVAATPRPACRVHSRFRSLLPPSAAASPPTAAVGEGMSDPELRLVLELATDEELMEVEEILYGTSYFSPLLKSIARRPNSDGVVVLDDIEERDHFISKLESRFLYLAADARSIIRRWRPSYRDVLLRVRKKIGVRCSSKLCTADLEAEIFLHIVHEYSSHKKDRLSFPWDKQKSPKETSSLGANNWKVLTDVAWRVGRKGMETTFLKGGSALTLKTIYESLASRLSGKLLKEAANYEIKKELVKQGGRLAAVNLESRAGLLAARQGLARAASRYVGLRSVMTFLGPIMWGTLLADIVIQMLGTDYARIVQAIYAFAQIRLTRTSYIEPDEE</sequence>
<reference evidence="2 3" key="1">
    <citation type="journal article" date="2009" name="Nature">
        <title>The Sorghum bicolor genome and the diversification of grasses.</title>
        <authorList>
            <person name="Paterson A.H."/>
            <person name="Bowers J.E."/>
            <person name="Bruggmann R."/>
            <person name="Dubchak I."/>
            <person name="Grimwood J."/>
            <person name="Gundlach H."/>
            <person name="Haberer G."/>
            <person name="Hellsten U."/>
            <person name="Mitros T."/>
            <person name="Poliakov A."/>
            <person name="Schmutz J."/>
            <person name="Spannagl M."/>
            <person name="Tang H."/>
            <person name="Wang X."/>
            <person name="Wicker T."/>
            <person name="Bharti A.K."/>
            <person name="Chapman J."/>
            <person name="Feltus F.A."/>
            <person name="Gowik U."/>
            <person name="Grigoriev I.V."/>
            <person name="Lyons E."/>
            <person name="Maher C.A."/>
            <person name="Martis M."/>
            <person name="Narechania A."/>
            <person name="Otillar R.P."/>
            <person name="Penning B.W."/>
            <person name="Salamov A.A."/>
            <person name="Wang Y."/>
            <person name="Zhang L."/>
            <person name="Carpita N.C."/>
            <person name="Freeling M."/>
            <person name="Gingle A.R."/>
            <person name="Hash C.T."/>
            <person name="Keller B."/>
            <person name="Klein P."/>
            <person name="Kresovich S."/>
            <person name="McCann M.C."/>
            <person name="Ming R."/>
            <person name="Peterson D.G."/>
            <person name="Mehboob-ur-Rahman"/>
            <person name="Ware D."/>
            <person name="Westhoff P."/>
            <person name="Mayer K.F."/>
            <person name="Messing J."/>
            <person name="Rokhsar D.S."/>
        </authorList>
    </citation>
    <scope>NUCLEOTIDE SEQUENCE [LARGE SCALE GENOMIC DNA]</scope>
    <source>
        <strain evidence="3">cv. BTx623</strain>
    </source>
</reference>
<name>A0A1B6QCU9_SORBI</name>
<dbReference type="Proteomes" id="UP000000768">
    <property type="component" value="Chromosome 2"/>
</dbReference>
<evidence type="ECO:0000313" key="2">
    <source>
        <dbReference type="EMBL" id="KXG35742.1"/>
    </source>
</evidence>
<evidence type="ECO:0000313" key="3">
    <source>
        <dbReference type="Proteomes" id="UP000000768"/>
    </source>
</evidence>
<keyword evidence="3" id="KW-1185">Reference proteome</keyword>